<dbReference type="InterPro" id="IPR011701">
    <property type="entry name" value="MFS"/>
</dbReference>
<evidence type="ECO:0000256" key="1">
    <source>
        <dbReference type="ARBA" id="ARBA00004651"/>
    </source>
</evidence>
<evidence type="ECO:0000313" key="4">
    <source>
        <dbReference type="Proteomes" id="UP001596002"/>
    </source>
</evidence>
<name>A0ABV9Q611_9BACL</name>
<gene>
    <name evidence="3" type="ORF">ACFO8Q_18580</name>
</gene>
<keyword evidence="2" id="KW-0472">Membrane</keyword>
<dbReference type="PANTHER" id="PTHR23526">
    <property type="entry name" value="INTEGRAL MEMBRANE TRANSPORT PROTEIN-RELATED"/>
    <property type="match status" value="1"/>
</dbReference>
<comment type="subcellular location">
    <subcellularLocation>
        <location evidence="1">Cell membrane</location>
        <topology evidence="1">Multi-pass membrane protein</topology>
    </subcellularLocation>
</comment>
<keyword evidence="4" id="KW-1185">Reference proteome</keyword>
<dbReference type="InterPro" id="IPR036259">
    <property type="entry name" value="MFS_trans_sf"/>
</dbReference>
<reference evidence="4" key="1">
    <citation type="journal article" date="2019" name="Int. J. Syst. Evol. Microbiol.">
        <title>The Global Catalogue of Microorganisms (GCM) 10K type strain sequencing project: providing services to taxonomists for standard genome sequencing and annotation.</title>
        <authorList>
            <consortium name="The Broad Institute Genomics Platform"/>
            <consortium name="The Broad Institute Genome Sequencing Center for Infectious Disease"/>
            <person name="Wu L."/>
            <person name="Ma J."/>
        </authorList>
    </citation>
    <scope>NUCLEOTIDE SEQUENCE [LARGE SCALE GENOMIC DNA]</scope>
    <source>
        <strain evidence="4">WYCCWR 12678</strain>
    </source>
</reference>
<feature type="transmembrane region" description="Helical" evidence="2">
    <location>
        <begin position="15"/>
        <end position="39"/>
    </location>
</feature>
<feature type="transmembrane region" description="Helical" evidence="2">
    <location>
        <begin position="105"/>
        <end position="126"/>
    </location>
</feature>
<feature type="transmembrane region" description="Helical" evidence="2">
    <location>
        <begin position="138"/>
        <end position="161"/>
    </location>
</feature>
<feature type="transmembrane region" description="Helical" evidence="2">
    <location>
        <begin position="173"/>
        <end position="192"/>
    </location>
</feature>
<dbReference type="Gene3D" id="1.20.1250.20">
    <property type="entry name" value="MFS general substrate transporter like domains"/>
    <property type="match status" value="1"/>
</dbReference>
<evidence type="ECO:0000313" key="3">
    <source>
        <dbReference type="EMBL" id="MFC4769338.1"/>
    </source>
</evidence>
<feature type="transmembrane region" description="Helical" evidence="2">
    <location>
        <begin position="349"/>
        <end position="367"/>
    </location>
</feature>
<feature type="transmembrane region" description="Helical" evidence="2">
    <location>
        <begin position="76"/>
        <end position="93"/>
    </location>
</feature>
<dbReference type="InterPro" id="IPR052528">
    <property type="entry name" value="Sugar_transport-like"/>
</dbReference>
<comment type="caution">
    <text evidence="3">The sequence shown here is derived from an EMBL/GenBank/DDBJ whole genome shotgun (WGS) entry which is preliminary data.</text>
</comment>
<dbReference type="Pfam" id="PF07690">
    <property type="entry name" value="MFS_1"/>
    <property type="match status" value="1"/>
</dbReference>
<organism evidence="3 4">
    <name type="scientific">Effusibacillus consociatus</name>
    <dbReference type="NCBI Taxonomy" id="1117041"/>
    <lineage>
        <taxon>Bacteria</taxon>
        <taxon>Bacillati</taxon>
        <taxon>Bacillota</taxon>
        <taxon>Bacilli</taxon>
        <taxon>Bacillales</taxon>
        <taxon>Alicyclobacillaceae</taxon>
        <taxon>Effusibacillus</taxon>
    </lineage>
</organism>
<feature type="transmembrane region" description="Helical" evidence="2">
    <location>
        <begin position="373"/>
        <end position="391"/>
    </location>
</feature>
<proteinExistence type="predicted"/>
<feature type="transmembrane region" description="Helical" evidence="2">
    <location>
        <begin position="248"/>
        <end position="266"/>
    </location>
</feature>
<feature type="transmembrane region" description="Helical" evidence="2">
    <location>
        <begin position="278"/>
        <end position="297"/>
    </location>
</feature>
<evidence type="ECO:0000256" key="2">
    <source>
        <dbReference type="SAM" id="Phobius"/>
    </source>
</evidence>
<sequence length="410" mass="46249">MQSPSPQAISIQLRLFLWIQLLFSIASSLSGLFVNVFLWKVNQDLLTIAYFNMTLSASIILMMFPAGWVARRFHSVWCLRIAMGMFSLFYYLIFSLQERSGDHIFILGILHGTAIAFFALASHVIAYDHSRSENRSRYFGWSSFVATLGNMLPPLLSGWIITQYHAIEGYRMIFLISLLLFACACLLSLFLLGRGQTITSSLLSVTKRGGQDWWNVQIANGVYGLHDGVMWFLLQLVAFWILKDELQMGIYNTAASVLSLFAAIYVGKKVNQQNRVRYFFMGAVGVGLGHAILSLNFDVAGFTIYAVLVTLFTHFYSIPYNSITFEVISRDPQSEERRVDYIVSREIPIGLGRLLSVAAFISLHKYFEDEAAVQITIGVLGLLYLGCWWLMAQIRPKELNPETKTGSAAI</sequence>
<dbReference type="PANTHER" id="PTHR23526:SF2">
    <property type="entry name" value="MAJOR FACILITATOR SUPERFAMILY (MFS) PROFILE DOMAIN-CONTAINING PROTEIN"/>
    <property type="match status" value="1"/>
</dbReference>
<dbReference type="RefSeq" id="WP_380027737.1">
    <property type="nucleotide sequence ID" value="NZ_JBHSHC010000127.1"/>
</dbReference>
<dbReference type="Proteomes" id="UP001596002">
    <property type="component" value="Unassembled WGS sequence"/>
</dbReference>
<dbReference type="SUPFAM" id="SSF103473">
    <property type="entry name" value="MFS general substrate transporter"/>
    <property type="match status" value="1"/>
</dbReference>
<accession>A0ABV9Q611</accession>
<keyword evidence="2" id="KW-1133">Transmembrane helix</keyword>
<dbReference type="EMBL" id="JBHSHC010000127">
    <property type="protein sequence ID" value="MFC4769338.1"/>
    <property type="molecule type" value="Genomic_DNA"/>
</dbReference>
<protein>
    <submittedName>
        <fullName evidence="3">MFS transporter</fullName>
    </submittedName>
</protein>
<keyword evidence="2" id="KW-0812">Transmembrane</keyword>
<feature type="transmembrane region" description="Helical" evidence="2">
    <location>
        <begin position="303"/>
        <end position="328"/>
    </location>
</feature>
<feature type="transmembrane region" description="Helical" evidence="2">
    <location>
        <begin position="45"/>
        <end position="64"/>
    </location>
</feature>
<feature type="transmembrane region" description="Helical" evidence="2">
    <location>
        <begin position="213"/>
        <end position="242"/>
    </location>
</feature>